<dbReference type="PROSITE" id="PS50977">
    <property type="entry name" value="HTH_TETR_2"/>
    <property type="match status" value="1"/>
</dbReference>
<feature type="domain" description="HTH tetR-type" evidence="8">
    <location>
        <begin position="162"/>
        <end position="222"/>
    </location>
</feature>
<proteinExistence type="predicted"/>
<dbReference type="InterPro" id="IPR003012">
    <property type="entry name" value="Tet_transcr_reg_TetR"/>
</dbReference>
<evidence type="ECO:0000256" key="6">
    <source>
        <dbReference type="SAM" id="MobiDB-lite"/>
    </source>
</evidence>
<keyword evidence="4" id="KW-0804">Transcription</keyword>
<dbReference type="InterPro" id="IPR004111">
    <property type="entry name" value="Repressor_TetR_C"/>
</dbReference>
<dbReference type="RefSeq" id="WP_344103621.1">
    <property type="nucleotide sequence ID" value="NZ_BAAANL010000005.1"/>
</dbReference>
<dbReference type="SMART" id="SM00345">
    <property type="entry name" value="HTH_GNTR"/>
    <property type="match status" value="1"/>
</dbReference>
<dbReference type="InterPro" id="IPR009057">
    <property type="entry name" value="Homeodomain-like_sf"/>
</dbReference>
<keyword evidence="10" id="KW-1185">Reference proteome</keyword>
<evidence type="ECO:0000313" key="9">
    <source>
        <dbReference type="EMBL" id="GAA1867015.1"/>
    </source>
</evidence>
<evidence type="ECO:0000256" key="4">
    <source>
        <dbReference type="ARBA" id="ARBA00023163"/>
    </source>
</evidence>
<keyword evidence="3 5" id="KW-0238">DNA-binding</keyword>
<evidence type="ECO:0000313" key="10">
    <source>
        <dbReference type="Proteomes" id="UP001501094"/>
    </source>
</evidence>
<dbReference type="PRINTS" id="PR00400">
    <property type="entry name" value="TETREPRESSOR"/>
</dbReference>
<dbReference type="SUPFAM" id="SSF46689">
    <property type="entry name" value="Homeodomain-like"/>
    <property type="match status" value="1"/>
</dbReference>
<dbReference type="InterPro" id="IPR001647">
    <property type="entry name" value="HTH_TetR"/>
</dbReference>
<dbReference type="Pfam" id="PF00440">
    <property type="entry name" value="TetR_N"/>
    <property type="match status" value="1"/>
</dbReference>
<evidence type="ECO:0000259" key="7">
    <source>
        <dbReference type="PROSITE" id="PS50949"/>
    </source>
</evidence>
<reference evidence="9 10" key="1">
    <citation type="journal article" date="2019" name="Int. J. Syst. Evol. Microbiol.">
        <title>The Global Catalogue of Microorganisms (GCM) 10K type strain sequencing project: providing services to taxonomists for standard genome sequencing and annotation.</title>
        <authorList>
            <consortium name="The Broad Institute Genomics Platform"/>
            <consortium name="The Broad Institute Genome Sequencing Center for Infectious Disease"/>
            <person name="Wu L."/>
            <person name="Ma J."/>
        </authorList>
    </citation>
    <scope>NUCLEOTIDE SEQUENCE [LARGE SCALE GENOMIC DNA]</scope>
    <source>
        <strain evidence="9 10">JCM 14326</strain>
    </source>
</reference>
<name>A0ABN2NIN5_9MICO</name>
<feature type="DNA-binding region" description="H-T-H motif" evidence="5">
    <location>
        <begin position="185"/>
        <end position="204"/>
    </location>
</feature>
<evidence type="ECO:0000256" key="1">
    <source>
        <dbReference type="ARBA" id="ARBA00022491"/>
    </source>
</evidence>
<gene>
    <name evidence="9" type="ORF">GCM10009751_26520</name>
</gene>
<dbReference type="InterPro" id="IPR036390">
    <property type="entry name" value="WH_DNA-bd_sf"/>
</dbReference>
<dbReference type="PROSITE" id="PS50949">
    <property type="entry name" value="HTH_GNTR"/>
    <property type="match status" value="1"/>
</dbReference>
<dbReference type="Gene3D" id="1.10.10.60">
    <property type="entry name" value="Homeodomain-like"/>
    <property type="match status" value="1"/>
</dbReference>
<feature type="region of interest" description="Disordered" evidence="6">
    <location>
        <begin position="59"/>
        <end position="161"/>
    </location>
</feature>
<accession>A0ABN2NIN5</accession>
<keyword evidence="1" id="KW-0678">Repressor</keyword>
<dbReference type="InterPro" id="IPR000524">
    <property type="entry name" value="Tscrpt_reg_HTH_GntR"/>
</dbReference>
<dbReference type="InterPro" id="IPR036271">
    <property type="entry name" value="Tet_transcr_reg_TetR-rel_C_sf"/>
</dbReference>
<protein>
    <recommendedName>
        <fullName evidence="11">Regulatory protein, tetR family</fullName>
    </recommendedName>
</protein>
<dbReference type="PANTHER" id="PTHR30055">
    <property type="entry name" value="HTH-TYPE TRANSCRIPTIONAL REGULATOR RUTR"/>
    <property type="match status" value="1"/>
</dbReference>
<evidence type="ECO:0000256" key="3">
    <source>
        <dbReference type="ARBA" id="ARBA00023125"/>
    </source>
</evidence>
<dbReference type="InterPro" id="IPR050109">
    <property type="entry name" value="HTH-type_TetR-like_transc_reg"/>
</dbReference>
<evidence type="ECO:0000256" key="5">
    <source>
        <dbReference type="PROSITE-ProRule" id="PRU00335"/>
    </source>
</evidence>
<dbReference type="Pfam" id="PF00392">
    <property type="entry name" value="GntR"/>
    <property type="match status" value="1"/>
</dbReference>
<dbReference type="Pfam" id="PF02909">
    <property type="entry name" value="TetR_C_1"/>
    <property type="match status" value="1"/>
</dbReference>
<sequence length="382" mass="40851">MPTTSERIAAAIRARIDAGELAPGDRVPSTRQIVAEHGVAMATATRVLALLRNEGLVESRQGSGTVVTGTGGPADRRWPGERNAPVGPAARIRSGAPARQGERSTRGGSAVVGQTARAKRASDPTRDGVASKPASGATRDGVVPKRASGPTRNGVLLKRASGPTRDDVVRAAVAIADDDGLAGLSMRRVATALGVPTMSLYRHVRSREDLVTWMMDAFYAEMPLPDPLPDGWRARAEACARVLWAGFERHPWAAQALSMTRPQIAPHGMAFTETLLAVFGEPIDMNTRMHLAVSVVQLVRGVAVGIEPARAARQDTGISDEEWMDRALPDLQAVASPARYPHLARATTTELDLTLDSLFEFGLSRLLDGYTHFLNPEQDEGQ</sequence>
<dbReference type="EMBL" id="BAAANL010000005">
    <property type="protein sequence ID" value="GAA1867015.1"/>
    <property type="molecule type" value="Genomic_DNA"/>
</dbReference>
<dbReference type="CDD" id="cd07377">
    <property type="entry name" value="WHTH_GntR"/>
    <property type="match status" value="1"/>
</dbReference>
<feature type="domain" description="HTH gntR-type" evidence="7">
    <location>
        <begin position="2"/>
        <end position="70"/>
    </location>
</feature>
<evidence type="ECO:0000256" key="2">
    <source>
        <dbReference type="ARBA" id="ARBA00023015"/>
    </source>
</evidence>
<organism evidence="9 10">
    <name type="scientific">Myceligenerans crystallogenes</name>
    <dbReference type="NCBI Taxonomy" id="316335"/>
    <lineage>
        <taxon>Bacteria</taxon>
        <taxon>Bacillati</taxon>
        <taxon>Actinomycetota</taxon>
        <taxon>Actinomycetes</taxon>
        <taxon>Micrococcales</taxon>
        <taxon>Promicromonosporaceae</taxon>
        <taxon>Myceligenerans</taxon>
    </lineage>
</organism>
<dbReference type="PANTHER" id="PTHR30055:SF151">
    <property type="entry name" value="TRANSCRIPTIONAL REGULATORY PROTEIN"/>
    <property type="match status" value="1"/>
</dbReference>
<dbReference type="Proteomes" id="UP001501094">
    <property type="component" value="Unassembled WGS sequence"/>
</dbReference>
<evidence type="ECO:0000259" key="8">
    <source>
        <dbReference type="PROSITE" id="PS50977"/>
    </source>
</evidence>
<dbReference type="InterPro" id="IPR036388">
    <property type="entry name" value="WH-like_DNA-bd_sf"/>
</dbReference>
<keyword evidence="2" id="KW-0805">Transcription regulation</keyword>
<dbReference type="SUPFAM" id="SSF48498">
    <property type="entry name" value="Tetracyclin repressor-like, C-terminal domain"/>
    <property type="match status" value="1"/>
</dbReference>
<dbReference type="SUPFAM" id="SSF46785">
    <property type="entry name" value="Winged helix' DNA-binding domain"/>
    <property type="match status" value="1"/>
</dbReference>
<comment type="caution">
    <text evidence="9">The sequence shown here is derived from an EMBL/GenBank/DDBJ whole genome shotgun (WGS) entry which is preliminary data.</text>
</comment>
<dbReference type="Gene3D" id="1.10.357.10">
    <property type="entry name" value="Tetracycline Repressor, domain 2"/>
    <property type="match status" value="1"/>
</dbReference>
<evidence type="ECO:0008006" key="11">
    <source>
        <dbReference type="Google" id="ProtNLM"/>
    </source>
</evidence>
<dbReference type="Gene3D" id="1.10.10.10">
    <property type="entry name" value="Winged helix-like DNA-binding domain superfamily/Winged helix DNA-binding domain"/>
    <property type="match status" value="1"/>
</dbReference>